<accession>A0AA97CZ46</accession>
<proteinExistence type="predicted"/>
<organism evidence="4">
    <name type="scientific">Gordonia sp. MP11Mi</name>
    <dbReference type="NCBI Taxonomy" id="3022769"/>
    <lineage>
        <taxon>Bacteria</taxon>
        <taxon>Bacillati</taxon>
        <taxon>Actinomycetota</taxon>
        <taxon>Actinomycetes</taxon>
        <taxon>Mycobacteriales</taxon>
        <taxon>Gordoniaceae</taxon>
        <taxon>Gordonia</taxon>
    </lineage>
</organism>
<dbReference type="Pfam" id="PF00583">
    <property type="entry name" value="Acetyltransf_1"/>
    <property type="match status" value="1"/>
</dbReference>
<dbReference type="PROSITE" id="PS51186">
    <property type="entry name" value="GNAT"/>
    <property type="match status" value="1"/>
</dbReference>
<feature type="domain" description="N-acetyltransferase" evidence="3">
    <location>
        <begin position="33"/>
        <end position="189"/>
    </location>
</feature>
<gene>
    <name evidence="4" type="ORF">MP11Mi_35560</name>
</gene>
<dbReference type="InterPro" id="IPR016181">
    <property type="entry name" value="Acyl_CoA_acyltransferase"/>
</dbReference>
<dbReference type="CDD" id="cd04301">
    <property type="entry name" value="NAT_SF"/>
    <property type="match status" value="1"/>
</dbReference>
<evidence type="ECO:0000313" key="4">
    <source>
        <dbReference type="EMBL" id="WOC14434.1"/>
    </source>
</evidence>
<protein>
    <recommendedName>
        <fullName evidence="3">N-acetyltransferase domain-containing protein</fullName>
    </recommendedName>
</protein>
<dbReference type="Gene3D" id="3.40.630.30">
    <property type="match status" value="1"/>
</dbReference>
<dbReference type="GO" id="GO:0016747">
    <property type="term" value="F:acyltransferase activity, transferring groups other than amino-acyl groups"/>
    <property type="evidence" value="ECO:0007669"/>
    <property type="project" value="InterPro"/>
</dbReference>
<keyword evidence="1" id="KW-0808">Transferase</keyword>
<dbReference type="SUPFAM" id="SSF55729">
    <property type="entry name" value="Acyl-CoA N-acyltransferases (Nat)"/>
    <property type="match status" value="1"/>
</dbReference>
<evidence type="ECO:0000256" key="2">
    <source>
        <dbReference type="ARBA" id="ARBA00023315"/>
    </source>
</evidence>
<keyword evidence="2" id="KW-0012">Acyltransferase</keyword>
<dbReference type="PANTHER" id="PTHR43800">
    <property type="entry name" value="PEPTIDYL-LYSINE N-ACETYLTRANSFERASE YJAB"/>
    <property type="match status" value="1"/>
</dbReference>
<dbReference type="EMBL" id="CP128986">
    <property type="protein sequence ID" value="WOC14434.1"/>
    <property type="molecule type" value="Genomic_DNA"/>
</dbReference>
<reference evidence="4" key="1">
    <citation type="submission" date="2023-06" db="EMBL/GenBank/DDBJ databases">
        <title>Gordonia sp. nov. and Pseudochrobactrum sp. nov., two species isolated from the burying beetle Nicrophorus vespilloides.</title>
        <authorList>
            <person name="Poehlein A."/>
            <person name="Guzman J."/>
            <person name="Daniel R."/>
            <person name="Vilcinskas A."/>
        </authorList>
    </citation>
    <scope>NUCLEOTIDE SEQUENCE</scope>
    <source>
        <strain evidence="4">MP11Mi</strain>
    </source>
</reference>
<dbReference type="InterPro" id="IPR000182">
    <property type="entry name" value="GNAT_dom"/>
</dbReference>
<name>A0AA97CZ46_9ACTN</name>
<dbReference type="AlphaFoldDB" id="A0AA97CZ46"/>
<evidence type="ECO:0000259" key="3">
    <source>
        <dbReference type="PROSITE" id="PS51186"/>
    </source>
</evidence>
<dbReference type="PANTHER" id="PTHR43800:SF1">
    <property type="entry name" value="PEPTIDYL-LYSINE N-ACETYLTRANSFERASE YJAB"/>
    <property type="match status" value="1"/>
</dbReference>
<evidence type="ECO:0000256" key="1">
    <source>
        <dbReference type="ARBA" id="ARBA00022679"/>
    </source>
</evidence>
<sequence length="200" mass="22446">MLSGFRDFGTFYRLHADKKCRSAGRVGRYRGAVMIREGRRTDLARLQEIEVAAGAMFADLGMDLVAGDDPLPIEYLSEVVDDGRCWVVVDGTDRPAAYLIVEKIDAAAHIEQVSVHSDCARRGLGVSLIEKAVDWAREHQLTTVTLTTYVDVPWNGPYYVRNGFRYMTDSEETSGLKAIRAQEKSQGLDEWPRACMLREV</sequence>